<feature type="region of interest" description="Disordered" evidence="1">
    <location>
        <begin position="13"/>
        <end position="42"/>
    </location>
</feature>
<dbReference type="Proteomes" id="UP001209540">
    <property type="component" value="Unassembled WGS sequence"/>
</dbReference>
<proteinExistence type="predicted"/>
<evidence type="ECO:0000256" key="1">
    <source>
        <dbReference type="SAM" id="MobiDB-lite"/>
    </source>
</evidence>
<comment type="caution">
    <text evidence="2">The sequence shown here is derived from an EMBL/GenBank/DDBJ whole genome shotgun (WGS) entry which is preliminary data.</text>
</comment>
<evidence type="ECO:0000313" key="3">
    <source>
        <dbReference type="Proteomes" id="UP001209540"/>
    </source>
</evidence>
<name>A0AAD5KCP1_9FUNG</name>
<gene>
    <name evidence="2" type="ORF">BDA99DRAFT_554474</name>
</gene>
<keyword evidence="3" id="KW-1185">Reference proteome</keyword>
<reference evidence="2" key="1">
    <citation type="journal article" date="2022" name="IScience">
        <title>Evolution of zygomycete secretomes and the origins of terrestrial fungal ecologies.</title>
        <authorList>
            <person name="Chang Y."/>
            <person name="Wang Y."/>
            <person name="Mondo S."/>
            <person name="Ahrendt S."/>
            <person name="Andreopoulos W."/>
            <person name="Barry K."/>
            <person name="Beard J."/>
            <person name="Benny G.L."/>
            <person name="Blankenship S."/>
            <person name="Bonito G."/>
            <person name="Cuomo C."/>
            <person name="Desiro A."/>
            <person name="Gervers K.A."/>
            <person name="Hundley H."/>
            <person name="Kuo A."/>
            <person name="LaButti K."/>
            <person name="Lang B.F."/>
            <person name="Lipzen A."/>
            <person name="O'Donnell K."/>
            <person name="Pangilinan J."/>
            <person name="Reynolds N."/>
            <person name="Sandor L."/>
            <person name="Smith M.E."/>
            <person name="Tsang A."/>
            <person name="Grigoriev I.V."/>
            <person name="Stajich J.E."/>
            <person name="Spatafora J.W."/>
        </authorList>
    </citation>
    <scope>NUCLEOTIDE SEQUENCE</scope>
    <source>
        <strain evidence="2">RSA 2281</strain>
    </source>
</reference>
<dbReference type="AlphaFoldDB" id="A0AAD5KCP1"/>
<feature type="compositionally biased region" description="Polar residues" evidence="1">
    <location>
        <begin position="24"/>
        <end position="41"/>
    </location>
</feature>
<reference evidence="2" key="2">
    <citation type="submission" date="2023-02" db="EMBL/GenBank/DDBJ databases">
        <authorList>
            <consortium name="DOE Joint Genome Institute"/>
            <person name="Mondo S.J."/>
            <person name="Chang Y."/>
            <person name="Wang Y."/>
            <person name="Ahrendt S."/>
            <person name="Andreopoulos W."/>
            <person name="Barry K."/>
            <person name="Beard J."/>
            <person name="Benny G.L."/>
            <person name="Blankenship S."/>
            <person name="Bonito G."/>
            <person name="Cuomo C."/>
            <person name="Desiro A."/>
            <person name="Gervers K.A."/>
            <person name="Hundley H."/>
            <person name="Kuo A."/>
            <person name="LaButti K."/>
            <person name="Lang B.F."/>
            <person name="Lipzen A."/>
            <person name="O'Donnell K."/>
            <person name="Pangilinan J."/>
            <person name="Reynolds N."/>
            <person name="Sandor L."/>
            <person name="Smith M.W."/>
            <person name="Tsang A."/>
            <person name="Grigoriev I.V."/>
            <person name="Stajich J.E."/>
            <person name="Spatafora J.W."/>
        </authorList>
    </citation>
    <scope>NUCLEOTIDE SEQUENCE</scope>
    <source>
        <strain evidence="2">RSA 2281</strain>
    </source>
</reference>
<dbReference type="EMBL" id="JAIXMP010000001">
    <property type="protein sequence ID" value="KAI9278873.1"/>
    <property type="molecule type" value="Genomic_DNA"/>
</dbReference>
<sequence length="113" mass="12540">MFYLTAIWTMTKKQEQEEQAESQPNHYSIHSQNNGTNSGDPTTPAAAYIMSCSNSITLQSFYQSTQDSTNAWAKASNTKKEFKGAFKMIDISPSCSTHYLCSGALCSNQGYQE</sequence>
<organism evidence="2 3">
    <name type="scientific">Phascolomyces articulosus</name>
    <dbReference type="NCBI Taxonomy" id="60185"/>
    <lineage>
        <taxon>Eukaryota</taxon>
        <taxon>Fungi</taxon>
        <taxon>Fungi incertae sedis</taxon>
        <taxon>Mucoromycota</taxon>
        <taxon>Mucoromycotina</taxon>
        <taxon>Mucoromycetes</taxon>
        <taxon>Mucorales</taxon>
        <taxon>Lichtheimiaceae</taxon>
        <taxon>Phascolomyces</taxon>
    </lineage>
</organism>
<protein>
    <submittedName>
        <fullName evidence="2">Uncharacterized protein</fullName>
    </submittedName>
</protein>
<accession>A0AAD5KCP1</accession>
<evidence type="ECO:0000313" key="2">
    <source>
        <dbReference type="EMBL" id="KAI9278873.1"/>
    </source>
</evidence>